<name>A0A0K9P6Q3_ZOSMR</name>
<keyword evidence="1" id="KW-0472">Membrane</keyword>
<sequence length="685" mass="76829">MMEILEGLVKEGSFNWTGNNENSFDKEFEEMGRSPSGKRKSIPELSSVANVIICRCSRVLDISMDDLQTSFNEEAADPIKQPSCYARNFLEYCCFRALPVSTQVAGHLADYNFRRLTFDMMLAWESPAASNESSVKLIDEESTVGMDSFSRIAPAVPIIADVITCTNLFNVLADSTSGRLYFSTYENYLGALDRVTKNMKNDSESSHLSSLRLDRKERILDMDGTLRKMPVLEHIGMSIWPGRLTLTDHALYFETLRVVNYDKPQVYDLEDDLKQVVKPDLTGPLGARLFDKGVMYNSISLSEPIILEFPELTGRSRRDHWLAVIREILYAHDFIRKFNLSGLNKEETLSKAVLGILRLQAIDEMNCVDSLQPDSLLMFNVSDQLPGGDLILEALAKVANTETRDKNYDSQSGSKGRMYSLPSLMILSNLGLVSNDVNETKLLVGELVVGKPSYLEKAVEKSRSKLKNTESAKATVDSVKVDGIDTNIAVMKELLYPITEIGKHLSNILSWNEPISSLVFCFASSCIIWSGFVRIAFASIPFLLVIFMVLTRCCNCGKSMVEVKVKPPPPMNAMEQLIALKTGISQLEQFIQDVNIFLLKSRVLLLSVLPQATDKVVLVLALFASSIAFLPIKVLLSCVFLEISTRYSPPRKSSTTRFKRRLKEWWFSIPAAPVLLDRSDEDKNK</sequence>
<dbReference type="AlphaFoldDB" id="A0A0K9P6Q3"/>
<dbReference type="OrthoDB" id="2016709at2759"/>
<feature type="transmembrane region" description="Helical" evidence="1">
    <location>
        <begin position="527"/>
        <end position="550"/>
    </location>
</feature>
<keyword evidence="1" id="KW-0812">Transmembrane</keyword>
<keyword evidence="1" id="KW-1133">Transmembrane helix</keyword>
<gene>
    <name evidence="2" type="ORF">ZOSMA_351G00110</name>
</gene>
<dbReference type="Pfam" id="PF04842">
    <property type="entry name" value="DUF639"/>
    <property type="match status" value="1"/>
</dbReference>
<organism evidence="2 3">
    <name type="scientific">Zostera marina</name>
    <name type="common">Eelgrass</name>
    <dbReference type="NCBI Taxonomy" id="29655"/>
    <lineage>
        <taxon>Eukaryota</taxon>
        <taxon>Viridiplantae</taxon>
        <taxon>Streptophyta</taxon>
        <taxon>Embryophyta</taxon>
        <taxon>Tracheophyta</taxon>
        <taxon>Spermatophyta</taxon>
        <taxon>Magnoliopsida</taxon>
        <taxon>Liliopsida</taxon>
        <taxon>Zosteraceae</taxon>
        <taxon>Zostera</taxon>
    </lineage>
</organism>
<keyword evidence="3" id="KW-1185">Reference proteome</keyword>
<evidence type="ECO:0000313" key="2">
    <source>
        <dbReference type="EMBL" id="KMZ64696.1"/>
    </source>
</evidence>
<proteinExistence type="predicted"/>
<reference evidence="3" key="1">
    <citation type="journal article" date="2016" name="Nature">
        <title>The genome of the seagrass Zostera marina reveals angiosperm adaptation to the sea.</title>
        <authorList>
            <person name="Olsen J.L."/>
            <person name="Rouze P."/>
            <person name="Verhelst B."/>
            <person name="Lin Y.-C."/>
            <person name="Bayer T."/>
            <person name="Collen J."/>
            <person name="Dattolo E."/>
            <person name="De Paoli E."/>
            <person name="Dittami S."/>
            <person name="Maumus F."/>
            <person name="Michel G."/>
            <person name="Kersting A."/>
            <person name="Lauritano C."/>
            <person name="Lohaus R."/>
            <person name="Toepel M."/>
            <person name="Tonon T."/>
            <person name="Vanneste K."/>
            <person name="Amirebrahimi M."/>
            <person name="Brakel J."/>
            <person name="Bostroem C."/>
            <person name="Chovatia M."/>
            <person name="Grimwood J."/>
            <person name="Jenkins J.W."/>
            <person name="Jueterbock A."/>
            <person name="Mraz A."/>
            <person name="Stam W.T."/>
            <person name="Tice H."/>
            <person name="Bornberg-Bauer E."/>
            <person name="Green P.J."/>
            <person name="Pearson G.A."/>
            <person name="Procaccini G."/>
            <person name="Duarte C.M."/>
            <person name="Schmutz J."/>
            <person name="Reusch T.B.H."/>
            <person name="Van de Peer Y."/>
        </authorList>
    </citation>
    <scope>NUCLEOTIDE SEQUENCE [LARGE SCALE GENOMIC DNA]</scope>
    <source>
        <strain evidence="3">cv. Finnish</strain>
    </source>
</reference>
<protein>
    <submittedName>
        <fullName evidence="2">Uncharacterized protein</fullName>
    </submittedName>
</protein>
<evidence type="ECO:0000313" key="3">
    <source>
        <dbReference type="Proteomes" id="UP000036987"/>
    </source>
</evidence>
<accession>A0A0K9P6Q3</accession>
<evidence type="ECO:0000256" key="1">
    <source>
        <dbReference type="SAM" id="Phobius"/>
    </source>
</evidence>
<dbReference type="OMA" id="HVRISTW"/>
<dbReference type="InterPro" id="IPR006927">
    <property type="entry name" value="DUF639"/>
</dbReference>
<dbReference type="Proteomes" id="UP000036987">
    <property type="component" value="Unassembled WGS sequence"/>
</dbReference>
<dbReference type="EMBL" id="LFYR01001104">
    <property type="protein sequence ID" value="KMZ64696.1"/>
    <property type="molecule type" value="Genomic_DNA"/>
</dbReference>
<dbReference type="PANTHER" id="PTHR31860">
    <property type="entry name" value="HEAT-INDUCIBLE TRANSCRIPTION REPRESSOR (DUF639)-RELATED"/>
    <property type="match status" value="1"/>
</dbReference>
<feature type="transmembrane region" description="Helical" evidence="1">
    <location>
        <begin position="618"/>
        <end position="643"/>
    </location>
</feature>
<dbReference type="PANTHER" id="PTHR31860:SF6">
    <property type="entry name" value="HEAT-INDUCIBLE TRANSCRIPTION REPRESSOR (DUF639)"/>
    <property type="match status" value="1"/>
</dbReference>
<comment type="caution">
    <text evidence="2">The sequence shown here is derived from an EMBL/GenBank/DDBJ whole genome shotgun (WGS) entry which is preliminary data.</text>
</comment>